<gene>
    <name evidence="2" type="ORF">ACFPH6_02790</name>
</gene>
<keyword evidence="3" id="KW-1185">Reference proteome</keyword>
<evidence type="ECO:0000313" key="3">
    <source>
        <dbReference type="Proteomes" id="UP001596012"/>
    </source>
</evidence>
<protein>
    <submittedName>
        <fullName evidence="2">Uncharacterized protein</fullName>
    </submittedName>
</protein>
<dbReference type="Proteomes" id="UP001596012">
    <property type="component" value="Unassembled WGS sequence"/>
</dbReference>
<evidence type="ECO:0000256" key="1">
    <source>
        <dbReference type="SAM" id="MobiDB-lite"/>
    </source>
</evidence>
<comment type="caution">
    <text evidence="2">The sequence shown here is derived from an EMBL/GenBank/DDBJ whole genome shotgun (WGS) entry which is preliminary data.</text>
</comment>
<accession>A0ABV8YHJ4</accession>
<dbReference type="RefSeq" id="WP_386336873.1">
    <property type="nucleotide sequence ID" value="NZ_JBHSFG010000006.1"/>
</dbReference>
<proteinExistence type="predicted"/>
<organism evidence="2 3">
    <name type="scientific">Streptomyces xiangluensis</name>
    <dbReference type="NCBI Taxonomy" id="2665720"/>
    <lineage>
        <taxon>Bacteria</taxon>
        <taxon>Bacillati</taxon>
        <taxon>Actinomycetota</taxon>
        <taxon>Actinomycetes</taxon>
        <taxon>Kitasatosporales</taxon>
        <taxon>Streptomycetaceae</taxon>
        <taxon>Streptomyces</taxon>
    </lineage>
</organism>
<dbReference type="EMBL" id="JBHSFG010000006">
    <property type="protein sequence ID" value="MFC4463544.1"/>
    <property type="molecule type" value="Genomic_DNA"/>
</dbReference>
<sequence length="93" mass="10162">MVLSNGERDLLQLIAQSPKPVAMSDYFPVLDPAEPGMDENHPNHEAWAERQMAWYGVSVELWKKGLVRVVAPADGSRPDLVEPTDTGHAALAA</sequence>
<feature type="region of interest" description="Disordered" evidence="1">
    <location>
        <begin position="73"/>
        <end position="93"/>
    </location>
</feature>
<reference evidence="3" key="1">
    <citation type="journal article" date="2019" name="Int. J. Syst. Evol. Microbiol.">
        <title>The Global Catalogue of Microorganisms (GCM) 10K type strain sequencing project: providing services to taxonomists for standard genome sequencing and annotation.</title>
        <authorList>
            <consortium name="The Broad Institute Genomics Platform"/>
            <consortium name="The Broad Institute Genome Sequencing Center for Infectious Disease"/>
            <person name="Wu L."/>
            <person name="Ma J."/>
        </authorList>
    </citation>
    <scope>NUCLEOTIDE SEQUENCE [LARGE SCALE GENOMIC DNA]</scope>
    <source>
        <strain evidence="3">DT43</strain>
    </source>
</reference>
<evidence type="ECO:0000313" key="2">
    <source>
        <dbReference type="EMBL" id="MFC4463544.1"/>
    </source>
</evidence>
<name>A0ABV8YHJ4_9ACTN</name>